<feature type="domain" description="BAT2 N-terminal" evidence="4">
    <location>
        <begin position="5"/>
        <end position="140"/>
    </location>
</feature>
<feature type="compositionally biased region" description="Polar residues" evidence="3">
    <location>
        <begin position="1267"/>
        <end position="1278"/>
    </location>
</feature>
<feature type="region of interest" description="Disordered" evidence="3">
    <location>
        <begin position="1"/>
        <end position="159"/>
    </location>
</feature>
<proteinExistence type="predicted"/>
<gene>
    <name evidence="5" type="primary">MOS1</name>
    <name evidence="5" type="ORF">AXF42_Ash020740</name>
</gene>
<feature type="compositionally biased region" description="Basic residues" evidence="3">
    <location>
        <begin position="911"/>
        <end position="923"/>
    </location>
</feature>
<feature type="compositionally biased region" description="Basic and acidic residues" evidence="3">
    <location>
        <begin position="1298"/>
        <end position="1316"/>
    </location>
</feature>
<evidence type="ECO:0000313" key="5">
    <source>
        <dbReference type="EMBL" id="PKA57496.1"/>
    </source>
</evidence>
<accession>A0A2I0APU9</accession>
<feature type="region of interest" description="Disordered" evidence="3">
    <location>
        <begin position="902"/>
        <end position="954"/>
    </location>
</feature>
<feature type="compositionally biased region" description="Polar residues" evidence="3">
    <location>
        <begin position="1044"/>
        <end position="1055"/>
    </location>
</feature>
<feature type="compositionally biased region" description="Polar residues" evidence="3">
    <location>
        <begin position="122"/>
        <end position="143"/>
    </location>
</feature>
<dbReference type="GO" id="GO:0040029">
    <property type="term" value="P:epigenetic regulation of gene expression"/>
    <property type="evidence" value="ECO:0007669"/>
    <property type="project" value="TreeGrafter"/>
</dbReference>
<dbReference type="STRING" id="1088818.A0A2I0APU9"/>
<dbReference type="PANTHER" id="PTHR34805">
    <property type="entry name" value="PROTEIN MODIFIER OF SNC1 1"/>
    <property type="match status" value="1"/>
</dbReference>
<dbReference type="EMBL" id="KZ451966">
    <property type="protein sequence ID" value="PKA57496.1"/>
    <property type="molecule type" value="Genomic_DNA"/>
</dbReference>
<feature type="region of interest" description="Disordered" evidence="3">
    <location>
        <begin position="1114"/>
        <end position="1155"/>
    </location>
</feature>
<evidence type="ECO:0000259" key="4">
    <source>
        <dbReference type="Pfam" id="PF07001"/>
    </source>
</evidence>
<feature type="compositionally biased region" description="Polar residues" evidence="3">
    <location>
        <begin position="1007"/>
        <end position="1022"/>
    </location>
</feature>
<feature type="coiled-coil region" evidence="2">
    <location>
        <begin position="731"/>
        <end position="765"/>
    </location>
</feature>
<reference evidence="5 6" key="1">
    <citation type="journal article" date="2017" name="Nature">
        <title>The Apostasia genome and the evolution of orchids.</title>
        <authorList>
            <person name="Zhang G.Q."/>
            <person name="Liu K.W."/>
            <person name="Li Z."/>
            <person name="Lohaus R."/>
            <person name="Hsiao Y.Y."/>
            <person name="Niu S.C."/>
            <person name="Wang J.Y."/>
            <person name="Lin Y.C."/>
            <person name="Xu Q."/>
            <person name="Chen L.J."/>
            <person name="Yoshida K."/>
            <person name="Fujiwara S."/>
            <person name="Wang Z.W."/>
            <person name="Zhang Y.Q."/>
            <person name="Mitsuda N."/>
            <person name="Wang M."/>
            <person name="Liu G.H."/>
            <person name="Pecoraro L."/>
            <person name="Huang H.X."/>
            <person name="Xiao X.J."/>
            <person name="Lin M."/>
            <person name="Wu X.Y."/>
            <person name="Wu W.L."/>
            <person name="Chen Y.Y."/>
            <person name="Chang S.B."/>
            <person name="Sakamoto S."/>
            <person name="Ohme-Takagi M."/>
            <person name="Yagi M."/>
            <person name="Zeng S.J."/>
            <person name="Shen C.Y."/>
            <person name="Yeh C.M."/>
            <person name="Luo Y.B."/>
            <person name="Tsai W.C."/>
            <person name="Van de Peer Y."/>
            <person name="Liu Z.J."/>
        </authorList>
    </citation>
    <scope>NUCLEOTIDE SEQUENCE [LARGE SCALE GENOMIC DNA]</scope>
    <source>
        <strain evidence="6">cv. Shenzhen</strain>
        <tissue evidence="5">Stem</tissue>
    </source>
</reference>
<evidence type="ECO:0000256" key="2">
    <source>
        <dbReference type="SAM" id="Coils"/>
    </source>
</evidence>
<feature type="compositionally biased region" description="Polar residues" evidence="3">
    <location>
        <begin position="680"/>
        <end position="691"/>
    </location>
</feature>
<feature type="compositionally biased region" description="Polar residues" evidence="3">
    <location>
        <begin position="56"/>
        <end position="74"/>
    </location>
</feature>
<dbReference type="OrthoDB" id="1939715at2759"/>
<protein>
    <submittedName>
        <fullName evidence="5">Protein modifier of SNC1 1</fullName>
    </submittedName>
</protein>
<feature type="region of interest" description="Disordered" evidence="3">
    <location>
        <begin position="859"/>
        <end position="883"/>
    </location>
</feature>
<feature type="region of interest" description="Disordered" evidence="3">
    <location>
        <begin position="1396"/>
        <end position="1452"/>
    </location>
</feature>
<name>A0A2I0APU9_9ASPA</name>
<feature type="compositionally biased region" description="Polar residues" evidence="3">
    <location>
        <begin position="1322"/>
        <end position="1345"/>
    </location>
</feature>
<feature type="compositionally biased region" description="Polar residues" evidence="3">
    <location>
        <begin position="874"/>
        <end position="883"/>
    </location>
</feature>
<evidence type="ECO:0000256" key="3">
    <source>
        <dbReference type="SAM" id="MobiDB-lite"/>
    </source>
</evidence>
<keyword evidence="6" id="KW-1185">Reference proteome</keyword>
<feature type="region of interest" description="Disordered" evidence="3">
    <location>
        <begin position="1266"/>
        <end position="1358"/>
    </location>
</feature>
<evidence type="ECO:0000256" key="1">
    <source>
        <dbReference type="ARBA" id="ARBA00022553"/>
    </source>
</evidence>
<feature type="compositionally biased region" description="Polar residues" evidence="3">
    <location>
        <begin position="1139"/>
        <end position="1154"/>
    </location>
</feature>
<keyword evidence="1" id="KW-0597">Phosphoprotein</keyword>
<dbReference type="InterPro" id="IPR009738">
    <property type="entry name" value="BAT2_N"/>
</dbReference>
<evidence type="ECO:0000313" key="6">
    <source>
        <dbReference type="Proteomes" id="UP000236161"/>
    </source>
</evidence>
<feature type="region of interest" description="Disordered" evidence="3">
    <location>
        <begin position="464"/>
        <end position="488"/>
    </location>
</feature>
<feature type="compositionally biased region" description="Basic and acidic residues" evidence="3">
    <location>
        <begin position="943"/>
        <end position="953"/>
    </location>
</feature>
<dbReference type="PANTHER" id="PTHR34805:SF1">
    <property type="entry name" value="PROTEIN MODIFIER OF SNC1 1"/>
    <property type="match status" value="1"/>
</dbReference>
<feature type="compositionally biased region" description="Low complexity" evidence="3">
    <location>
        <begin position="925"/>
        <end position="937"/>
    </location>
</feature>
<feature type="region of interest" description="Disordered" evidence="3">
    <location>
        <begin position="980"/>
        <end position="1061"/>
    </location>
</feature>
<keyword evidence="2" id="KW-0175">Coiled coil</keyword>
<sequence length="1452" mass="157885">MMASSTAPSERRWASTRKSSMTVLGKVPKPINLPSQKLENHGLDPNVEIVPKGTLTWGSRPSQAASSAWNSSVLPSPRGDVSVISPVCVDGRPSSGGSGTRPSSSSSEISSEPTAMVWGPNSRPSSASGVFPVSHTSSTSNRPRSAETRPGSFQLSRFAESSTDNISWGAVTATENLTVEASKRSDFMLSSGDFPSLGSEKSSVQKQQQGQCSGVSLSACSLPSPQRGTLESAQTSDHVVHGAFDSWRADADPQVGEGASISRQNWNRDHQATQPHLIPNMPLQQFGPWHGHPVQPPNGVWYRGHEGAGPYRPLGPPGSYPVDAYYPYVPVRGIINGQSFPRGPSPEASHGQSVISVRPGIYPGPVLYEGCYGPPRASPSSSTRQDVPVSPVGMLEKSGVLDQLPSENQRVEQWGFHAHPDGNTSLMMIPTQGNEIRRPYKVLLKQHECQGNKGVHYKEHAATSEIVDLPGSSGEKREEQEQTTPIKRCGDSVISEAGKHEDLTLTNSLGAVQNRVKKSDSKAIPAIDLQQNQTIKKNARLMEKVEGLNSRTRINDTHFKGENVPSVGKMKSYVSSNDDHFKKVGLINASSASNTNVSPTNNVATCLLNSTSHVITENSANYLEPASGQFREQTLVPGKSSSLEAPGHAHFHNQKTGHNTILHHAKLKFGSYGDDERNNTPESDSLGNSGISADGVRCESFGVECLSSQETVVKQASHLTFKHADLKELAKQRAMKEEERTREQMAKAQAKLEELNRRTSANSKQNLTHCEPLCNSSVNMVDAVDFTDTKANATAIEAPCVNVHDSQVQKQAADGSKKHVSAYLNEQSSSLCQWSVTEGFKGQTISSVQENILARRKQTGYRRKTIPDERSYSEKSASSENTGNSVCVSVIPETVASDVAVLKSEDPAIPPKKRNTRGTKHNNKSSASRPSPSLQSSTDLEVTSEKTEVEGQETKTPATIVNILPVSEKSSNVIVCASDQGVSESSKEPFLKMSNSWKPQTHRKSMRSQQSEKANPNHQGSDNVVWAPVKGFNKNGPSEEGGKNNASETTDQFNGSKAKRAEIERYVPKSVAKELSGQGSSQSSILALESLSSVNKTGKVDLTSTDTAPAAAEIALTSDRRYPDNMKQNRHGKLHSSWRQRNSAKPPSNDQNIVDANFSFVPPISHENTLDIQSSKPTDDLNEPTDILGNVKNHGVDRQAFRQSKAHWLNSSSEAASQNKMLQDEVTEKMDIQSSGAIESNERNSWRYVSQNAVSDHTRAHWLPKSQIASHQSQQVSKGSGGPEVGVDSTGPAVQRKFLIEESDTKHQEDCRDQKITKQPLKDQNQPLHQDLAASTESTPANSDNHGNHGVQRRGQYHGRYHRGGGNQKVQLVGEIKNIDQHFEYKKSVSYDKHTDTFEQNSSEAAAEGHWVSSGGARYGDQARNQPRRGSHFYGPRRPAAVHASGAQNNRE</sequence>
<feature type="region of interest" description="Disordered" evidence="3">
    <location>
        <begin position="672"/>
        <end position="691"/>
    </location>
</feature>
<organism evidence="5 6">
    <name type="scientific">Apostasia shenzhenica</name>
    <dbReference type="NCBI Taxonomy" id="1088818"/>
    <lineage>
        <taxon>Eukaryota</taxon>
        <taxon>Viridiplantae</taxon>
        <taxon>Streptophyta</taxon>
        <taxon>Embryophyta</taxon>
        <taxon>Tracheophyta</taxon>
        <taxon>Spermatophyta</taxon>
        <taxon>Magnoliopsida</taxon>
        <taxon>Liliopsida</taxon>
        <taxon>Asparagales</taxon>
        <taxon>Orchidaceae</taxon>
        <taxon>Apostasioideae</taxon>
        <taxon>Apostasia</taxon>
    </lineage>
</organism>
<dbReference type="InterPro" id="IPR038808">
    <property type="entry name" value="MOS1-like"/>
</dbReference>
<dbReference type="Proteomes" id="UP000236161">
    <property type="component" value="Unassembled WGS sequence"/>
</dbReference>
<feature type="compositionally biased region" description="Basic residues" evidence="3">
    <location>
        <begin position="1128"/>
        <end position="1138"/>
    </location>
</feature>
<dbReference type="Pfam" id="PF07001">
    <property type="entry name" value="BAT2_N"/>
    <property type="match status" value="1"/>
</dbReference>
<feature type="compositionally biased region" description="Low complexity" evidence="3">
    <location>
        <begin position="100"/>
        <end position="114"/>
    </location>
</feature>